<gene>
    <name evidence="9" type="ORF">HU200_057691</name>
</gene>
<dbReference type="FunFam" id="2.90.10.10:FF:000005">
    <property type="entry name" value="G-type lectin S-receptor-like serine/threonine-protein kinase"/>
    <property type="match status" value="1"/>
</dbReference>
<keyword evidence="7" id="KW-1133">Transmembrane helix</keyword>
<comment type="subcellular location">
    <subcellularLocation>
        <location evidence="1">Membrane</location>
        <topology evidence="1">Single-pass type I membrane protein</topology>
    </subcellularLocation>
</comment>
<sequence>MKVEPNRRSDAASITTSNQKGRSEEYTITEDLDASTRDPTRGKGNGAEGAGPARSPPGRRAREQKAERAEEKRPTWPLSPAAELAPFLKYLKSQIMDATMYSSHLLLLLSSMLVLSPTAFAAGVGDTLGTGRNITDNETLVSADGTFTLGFFSPSSSTKTYLGVWFTVSGDAICWVANGDRPINGNSGVLVISNTGSLLLLDSGAASPASSAEAQLLNNGDLVVRDHGSSAILWQSFDHPSNTLLSGMKLGKTMWTGTECYLTSWRSADDASPGAYSRKLDTSG</sequence>
<comment type="catalytic activity">
    <reaction evidence="5">
        <text>L-seryl-[protein] + ATP = O-phospho-L-seryl-[protein] + ADP + H(+)</text>
        <dbReference type="Rhea" id="RHEA:17989"/>
        <dbReference type="Rhea" id="RHEA-COMP:9863"/>
        <dbReference type="Rhea" id="RHEA-COMP:11604"/>
        <dbReference type="ChEBI" id="CHEBI:15378"/>
        <dbReference type="ChEBI" id="CHEBI:29999"/>
        <dbReference type="ChEBI" id="CHEBI:30616"/>
        <dbReference type="ChEBI" id="CHEBI:83421"/>
        <dbReference type="ChEBI" id="CHEBI:456216"/>
        <dbReference type="EC" id="2.7.11.1"/>
    </reaction>
</comment>
<evidence type="ECO:0000256" key="5">
    <source>
        <dbReference type="ARBA" id="ARBA00048679"/>
    </source>
</evidence>
<feature type="region of interest" description="Disordered" evidence="6">
    <location>
        <begin position="1"/>
        <end position="77"/>
    </location>
</feature>
<keyword evidence="3" id="KW-0675">Receptor</keyword>
<reference evidence="9" key="1">
    <citation type="submission" date="2020-07" db="EMBL/GenBank/DDBJ databases">
        <title>Genome sequence and genetic diversity analysis of an under-domesticated orphan crop, white fonio (Digitaria exilis).</title>
        <authorList>
            <person name="Bennetzen J.L."/>
            <person name="Chen S."/>
            <person name="Ma X."/>
            <person name="Wang X."/>
            <person name="Yssel A.E.J."/>
            <person name="Chaluvadi S.R."/>
            <person name="Johnson M."/>
            <person name="Gangashetty P."/>
            <person name="Hamidou F."/>
            <person name="Sanogo M.D."/>
            <person name="Zwaenepoel A."/>
            <person name="Wallace J."/>
            <person name="Van De Peer Y."/>
            <person name="Van Deynze A."/>
        </authorList>
    </citation>
    <scope>NUCLEOTIDE SEQUENCE</scope>
    <source>
        <tissue evidence="9">Leaves</tissue>
    </source>
</reference>
<comment type="caution">
    <text evidence="9">The sequence shown here is derived from an EMBL/GenBank/DDBJ whole genome shotgun (WGS) entry which is preliminary data.</text>
</comment>
<keyword evidence="7" id="KW-0812">Transmembrane</keyword>
<dbReference type="PANTHER" id="PTHR32444">
    <property type="entry name" value="BULB-TYPE LECTIN DOMAIN-CONTAINING PROTEIN"/>
    <property type="match status" value="1"/>
</dbReference>
<evidence type="ECO:0000256" key="3">
    <source>
        <dbReference type="ARBA" id="ARBA00023170"/>
    </source>
</evidence>
<accession>A0A835AAE5</accession>
<protein>
    <recommendedName>
        <fullName evidence="2">non-specific serine/threonine protein kinase</fullName>
        <ecNumber evidence="2">2.7.11.1</ecNumber>
    </recommendedName>
</protein>
<dbReference type="InterPro" id="IPR001480">
    <property type="entry name" value="Bulb-type_lectin_dom"/>
</dbReference>
<feature type="domain" description="Bulb-type lectin" evidence="8">
    <location>
        <begin position="125"/>
        <end position="246"/>
    </location>
</feature>
<dbReference type="PANTHER" id="PTHR32444:SF236">
    <property type="entry name" value="D-MANNOSE BINDING LECTIN FAMILY PROTEIN, EXPRESSED"/>
    <property type="match status" value="1"/>
</dbReference>
<evidence type="ECO:0000256" key="6">
    <source>
        <dbReference type="SAM" id="MobiDB-lite"/>
    </source>
</evidence>
<dbReference type="EMBL" id="JACEFO010002444">
    <property type="protein sequence ID" value="KAF8660132.1"/>
    <property type="molecule type" value="Genomic_DNA"/>
</dbReference>
<name>A0A835AAE5_9POAL</name>
<keyword evidence="10" id="KW-1185">Reference proteome</keyword>
<dbReference type="Pfam" id="PF01453">
    <property type="entry name" value="B_lectin"/>
    <property type="match status" value="1"/>
</dbReference>
<evidence type="ECO:0000313" key="9">
    <source>
        <dbReference type="EMBL" id="KAF8660132.1"/>
    </source>
</evidence>
<dbReference type="AlphaFoldDB" id="A0A835AAE5"/>
<organism evidence="9 10">
    <name type="scientific">Digitaria exilis</name>
    <dbReference type="NCBI Taxonomy" id="1010633"/>
    <lineage>
        <taxon>Eukaryota</taxon>
        <taxon>Viridiplantae</taxon>
        <taxon>Streptophyta</taxon>
        <taxon>Embryophyta</taxon>
        <taxon>Tracheophyta</taxon>
        <taxon>Spermatophyta</taxon>
        <taxon>Magnoliopsida</taxon>
        <taxon>Liliopsida</taxon>
        <taxon>Poales</taxon>
        <taxon>Poaceae</taxon>
        <taxon>PACMAD clade</taxon>
        <taxon>Panicoideae</taxon>
        <taxon>Panicodae</taxon>
        <taxon>Paniceae</taxon>
        <taxon>Anthephorinae</taxon>
        <taxon>Digitaria</taxon>
    </lineage>
</organism>
<evidence type="ECO:0000256" key="1">
    <source>
        <dbReference type="ARBA" id="ARBA00004479"/>
    </source>
</evidence>
<evidence type="ECO:0000256" key="2">
    <source>
        <dbReference type="ARBA" id="ARBA00012513"/>
    </source>
</evidence>
<feature type="transmembrane region" description="Helical" evidence="7">
    <location>
        <begin position="105"/>
        <end position="125"/>
    </location>
</feature>
<dbReference type="PROSITE" id="PS50927">
    <property type="entry name" value="BULB_LECTIN"/>
    <property type="match status" value="1"/>
</dbReference>
<dbReference type="GO" id="GO:0051707">
    <property type="term" value="P:response to other organism"/>
    <property type="evidence" value="ECO:0007669"/>
    <property type="project" value="UniProtKB-ARBA"/>
</dbReference>
<evidence type="ECO:0000259" key="8">
    <source>
        <dbReference type="PROSITE" id="PS50927"/>
    </source>
</evidence>
<dbReference type="CDD" id="cd00028">
    <property type="entry name" value="B_lectin"/>
    <property type="match status" value="1"/>
</dbReference>
<dbReference type="Gene3D" id="2.90.10.10">
    <property type="entry name" value="Bulb-type lectin domain"/>
    <property type="match status" value="1"/>
</dbReference>
<dbReference type="GO" id="GO:0004674">
    <property type="term" value="F:protein serine/threonine kinase activity"/>
    <property type="evidence" value="ECO:0007669"/>
    <property type="project" value="UniProtKB-EC"/>
</dbReference>
<dbReference type="Proteomes" id="UP000636709">
    <property type="component" value="Unassembled WGS sequence"/>
</dbReference>
<evidence type="ECO:0000256" key="4">
    <source>
        <dbReference type="ARBA" id="ARBA00047899"/>
    </source>
</evidence>
<evidence type="ECO:0000256" key="7">
    <source>
        <dbReference type="SAM" id="Phobius"/>
    </source>
</evidence>
<dbReference type="GO" id="GO:0016020">
    <property type="term" value="C:membrane"/>
    <property type="evidence" value="ECO:0007669"/>
    <property type="project" value="UniProtKB-SubCell"/>
</dbReference>
<keyword evidence="7" id="KW-0472">Membrane</keyword>
<proteinExistence type="predicted"/>
<feature type="compositionally biased region" description="Basic and acidic residues" evidence="6">
    <location>
        <begin position="60"/>
        <end position="74"/>
    </location>
</feature>
<comment type="catalytic activity">
    <reaction evidence="4">
        <text>L-threonyl-[protein] + ATP = O-phospho-L-threonyl-[protein] + ADP + H(+)</text>
        <dbReference type="Rhea" id="RHEA:46608"/>
        <dbReference type="Rhea" id="RHEA-COMP:11060"/>
        <dbReference type="Rhea" id="RHEA-COMP:11605"/>
        <dbReference type="ChEBI" id="CHEBI:15378"/>
        <dbReference type="ChEBI" id="CHEBI:30013"/>
        <dbReference type="ChEBI" id="CHEBI:30616"/>
        <dbReference type="ChEBI" id="CHEBI:61977"/>
        <dbReference type="ChEBI" id="CHEBI:456216"/>
        <dbReference type="EC" id="2.7.11.1"/>
    </reaction>
</comment>
<feature type="compositionally biased region" description="Basic and acidic residues" evidence="6">
    <location>
        <begin position="1"/>
        <end position="10"/>
    </location>
</feature>
<dbReference type="SUPFAM" id="SSF51110">
    <property type="entry name" value="alpha-D-mannose-specific plant lectins"/>
    <property type="match status" value="1"/>
</dbReference>
<dbReference type="InterPro" id="IPR036426">
    <property type="entry name" value="Bulb-type_lectin_dom_sf"/>
</dbReference>
<evidence type="ECO:0000313" key="10">
    <source>
        <dbReference type="Proteomes" id="UP000636709"/>
    </source>
</evidence>
<dbReference type="OrthoDB" id="786095at2759"/>
<dbReference type="EC" id="2.7.11.1" evidence="2"/>
<dbReference type="SMART" id="SM00108">
    <property type="entry name" value="B_lectin"/>
    <property type="match status" value="1"/>
</dbReference>